<evidence type="ECO:0000313" key="2">
    <source>
        <dbReference type="EMBL" id="GFG96007.1"/>
    </source>
</evidence>
<gene>
    <name evidence="2" type="ORF">MTIM_18860</name>
</gene>
<dbReference type="EMBL" id="BLLA01000001">
    <property type="protein sequence ID" value="GFG96007.1"/>
    <property type="molecule type" value="Genomic_DNA"/>
</dbReference>
<dbReference type="Proteomes" id="UP000465301">
    <property type="component" value="Unassembled WGS sequence"/>
</dbReference>
<comment type="caution">
    <text evidence="2">The sequence shown here is derived from an EMBL/GenBank/DDBJ whole genome shotgun (WGS) entry which is preliminary data.</text>
</comment>
<dbReference type="InterPro" id="IPR018713">
    <property type="entry name" value="MPAB/Lcp_cat_dom"/>
</dbReference>
<dbReference type="GO" id="GO:0016491">
    <property type="term" value="F:oxidoreductase activity"/>
    <property type="evidence" value="ECO:0007669"/>
    <property type="project" value="InterPro"/>
</dbReference>
<evidence type="ECO:0000313" key="3">
    <source>
        <dbReference type="Proteomes" id="UP000465301"/>
    </source>
</evidence>
<keyword evidence="3" id="KW-1185">Reference proteome</keyword>
<reference evidence="2 3" key="1">
    <citation type="journal article" date="2019" name="Emerg. Microbes Infect.">
        <title>Comprehensive subspecies identification of 175 nontuberculous mycobacteria species based on 7547 genomic profiles.</title>
        <authorList>
            <person name="Matsumoto Y."/>
            <person name="Kinjo T."/>
            <person name="Motooka D."/>
            <person name="Nabeya D."/>
            <person name="Jung N."/>
            <person name="Uechi K."/>
            <person name="Horii T."/>
            <person name="Iida T."/>
            <person name="Fujita J."/>
            <person name="Nakamura S."/>
        </authorList>
    </citation>
    <scope>NUCLEOTIDE SEQUENCE [LARGE SCALE GENOMIC DNA]</scope>
    <source>
        <strain evidence="2 3">JCM 30726</strain>
    </source>
</reference>
<dbReference type="RefSeq" id="WP_163708441.1">
    <property type="nucleotide sequence ID" value="NZ_BLLA01000001.1"/>
</dbReference>
<proteinExistence type="predicted"/>
<organism evidence="2 3">
    <name type="scientific">Mycobacterium timonense</name>
    <dbReference type="NCBI Taxonomy" id="701043"/>
    <lineage>
        <taxon>Bacteria</taxon>
        <taxon>Bacillati</taxon>
        <taxon>Actinomycetota</taxon>
        <taxon>Actinomycetes</taxon>
        <taxon>Mycobacteriales</taxon>
        <taxon>Mycobacteriaceae</taxon>
        <taxon>Mycobacterium</taxon>
        <taxon>Mycobacterium avium complex (MAC)</taxon>
    </lineage>
</organism>
<name>A0A7I9Z5N0_9MYCO</name>
<accession>A0A7I9Z5N0</accession>
<dbReference type="PANTHER" id="PTHR36151">
    <property type="entry name" value="BLR2777 PROTEIN"/>
    <property type="match status" value="1"/>
</dbReference>
<feature type="domain" description="ER-bound oxygenase mpaB/mpaB'/Rubber oxygenase catalytic" evidence="1">
    <location>
        <begin position="44"/>
        <end position="283"/>
    </location>
</feature>
<dbReference type="PANTHER" id="PTHR36151:SF3">
    <property type="entry name" value="ER-BOUND OXYGENASE MPAB_MPAB'_RUBBER OXYGENASE CATALYTIC DOMAIN-CONTAINING PROTEIN"/>
    <property type="match status" value="1"/>
</dbReference>
<dbReference type="AlphaFoldDB" id="A0A7I9Z5N0"/>
<sequence length="327" mass="36843">MTTTSRIDRRGNASAATFVPPEAEWNSAHRALADDVRWFAGSPLAAAFGRLALDQVAHREIAAAVDRSGRFADNFTDRGIRSAAFTALAAFGDSSDVRASRADLKRLHRDVRGTGKDSFSDTRYSALKPEVWTWVAVSGLNLLYQGYLRVCGRRLTLAEQEVVYQTLRSELQFLELPSKQGKLPATLHDMLEYYNCVAAKDLADNDFLQYANRSFVAPPIPKLLVSRQLRPVLQLVWPVLTTLASRPVVVCSAAVAHPTMRRLLGVRWGAREQVEFVVYVAALQMGWRWLPRRLTLEPLAYNRYQYERLRDRYRSVLLDSFAAPSPT</sequence>
<dbReference type="Pfam" id="PF09995">
    <property type="entry name" value="MPAB_Lcp_cat"/>
    <property type="match status" value="1"/>
</dbReference>
<evidence type="ECO:0000259" key="1">
    <source>
        <dbReference type="Pfam" id="PF09995"/>
    </source>
</evidence>
<protein>
    <recommendedName>
        <fullName evidence="1">ER-bound oxygenase mpaB/mpaB'/Rubber oxygenase catalytic domain-containing protein</fullName>
    </recommendedName>
</protein>